<proteinExistence type="predicted"/>
<feature type="domain" description="LysM" evidence="1">
    <location>
        <begin position="195"/>
        <end position="242"/>
    </location>
</feature>
<dbReference type="InterPro" id="IPR045361">
    <property type="entry name" value="CIS_tube_prot_N"/>
</dbReference>
<name>A0A4U8WH60_9FLAO</name>
<dbReference type="AlphaFoldDB" id="A0A4U8WH60"/>
<dbReference type="EMBL" id="LR215974">
    <property type="protein sequence ID" value="VFB05116.1"/>
    <property type="molecule type" value="Genomic_DNA"/>
</dbReference>
<organism evidence="2 3">
    <name type="scientific">Chryseobacterium taihuense</name>
    <dbReference type="NCBI Taxonomy" id="1141221"/>
    <lineage>
        <taxon>Bacteria</taxon>
        <taxon>Pseudomonadati</taxon>
        <taxon>Bacteroidota</taxon>
        <taxon>Flavobacteriia</taxon>
        <taxon>Flavobacteriales</taxon>
        <taxon>Weeksellaceae</taxon>
        <taxon>Chryseobacterium group</taxon>
        <taxon>Chryseobacterium</taxon>
    </lineage>
</organism>
<evidence type="ECO:0000259" key="1">
    <source>
        <dbReference type="PROSITE" id="PS51782"/>
    </source>
</evidence>
<protein>
    <recommendedName>
        <fullName evidence="1">LysM domain-containing protein</fullName>
    </recommendedName>
</protein>
<sequence length="249" mass="27997">MMRGQIDKLKITAYEDSKYKSGKKIQKFPNGAENPFYVLINPTSFSINHKIEYNNEIPEGGATGDPKHSKSLPPSLQFEFLFDGTGVTQKNSGNTLINKIKNKSSFAKKAVLDQLADFYIATGNYDGKIHKPYHVIINWGEFEYEGILSEFSVDYKLFNKDGIPLRAIGKATFVGAVSQELSAARLKRSSPDLTHKRTVQDGDTLPLMTERIYGDSKYYLEVAKVNGLINFRQLKPGTELYFPPIEKIA</sequence>
<gene>
    <name evidence="2" type="ORF">NCTC12078_03171</name>
</gene>
<dbReference type="RefSeq" id="WP_232520500.1">
    <property type="nucleotide sequence ID" value="NZ_LR215974.1"/>
</dbReference>
<dbReference type="KEGG" id="ctai:NCTC12078_03171"/>
<dbReference type="InterPro" id="IPR018392">
    <property type="entry name" value="LysM"/>
</dbReference>
<dbReference type="Proteomes" id="UP000290013">
    <property type="component" value="Chromosome"/>
</dbReference>
<dbReference type="PROSITE" id="PS51782">
    <property type="entry name" value="LYSM"/>
    <property type="match status" value="1"/>
</dbReference>
<dbReference type="Pfam" id="PF19266">
    <property type="entry name" value="CIS_tube"/>
    <property type="match status" value="1"/>
</dbReference>
<reference evidence="2 3" key="1">
    <citation type="submission" date="2019-02" db="EMBL/GenBank/DDBJ databases">
        <authorList>
            <consortium name="Pathogen Informatics"/>
        </authorList>
    </citation>
    <scope>NUCLEOTIDE SEQUENCE [LARGE SCALE GENOMIC DNA]</scope>
    <source>
        <strain evidence="2 3">3012STDY6944375</strain>
    </source>
</reference>
<evidence type="ECO:0000313" key="3">
    <source>
        <dbReference type="Proteomes" id="UP000290013"/>
    </source>
</evidence>
<evidence type="ECO:0000313" key="2">
    <source>
        <dbReference type="EMBL" id="VFB05116.1"/>
    </source>
</evidence>
<dbReference type="CDD" id="cd00118">
    <property type="entry name" value="LysM"/>
    <property type="match status" value="1"/>
</dbReference>
<accession>A0A4U8WH60</accession>